<dbReference type="InterPro" id="IPR001607">
    <property type="entry name" value="Znf_UBP"/>
</dbReference>
<keyword evidence="3" id="KW-1185">Reference proteome</keyword>
<dbReference type="EMBL" id="VIKU02000003">
    <property type="protein sequence ID" value="NHF60269.1"/>
    <property type="molecule type" value="Genomic_DNA"/>
</dbReference>
<dbReference type="GO" id="GO:0008270">
    <property type="term" value="F:zinc ion binding"/>
    <property type="evidence" value="ECO:0007669"/>
    <property type="project" value="InterPro"/>
</dbReference>
<protein>
    <recommendedName>
        <fullName evidence="1">UBP-type domain-containing protein</fullName>
    </recommendedName>
</protein>
<dbReference type="InterPro" id="IPR013083">
    <property type="entry name" value="Znf_RING/FYVE/PHD"/>
</dbReference>
<reference evidence="2" key="2">
    <citation type="submission" date="2020-03" db="EMBL/GenBank/DDBJ databases">
        <title>Flavobacteriaceae bacterium strain TP-CH-4, a member of the family Flavobacteriaceae isolated from a deep-sea seamount.</title>
        <authorList>
            <person name="Zhang D.-C."/>
        </authorList>
    </citation>
    <scope>NUCLEOTIDE SEQUENCE</scope>
    <source>
        <strain evidence="2">TP-CH-4</strain>
    </source>
</reference>
<name>A0A967ATU3_9FLAO</name>
<dbReference type="Gene3D" id="3.30.40.10">
    <property type="entry name" value="Zinc/RING finger domain, C3HC4 (zinc finger)"/>
    <property type="match status" value="1"/>
</dbReference>
<evidence type="ECO:0000259" key="1">
    <source>
        <dbReference type="PROSITE" id="PS50271"/>
    </source>
</evidence>
<organism evidence="2 3">
    <name type="scientific">Pelagihabitans pacificus</name>
    <dbReference type="NCBI Taxonomy" id="2696054"/>
    <lineage>
        <taxon>Bacteria</taxon>
        <taxon>Pseudomonadati</taxon>
        <taxon>Bacteroidota</taxon>
        <taxon>Flavobacteriia</taxon>
        <taxon>Flavobacteriales</taxon>
        <taxon>Flavobacteriaceae</taxon>
        <taxon>Pelagihabitans</taxon>
    </lineage>
</organism>
<dbReference type="Proteomes" id="UP000707206">
    <property type="component" value="Unassembled WGS sequence"/>
</dbReference>
<gene>
    <name evidence="2" type="ORF">FK220_013020</name>
</gene>
<evidence type="ECO:0000313" key="2">
    <source>
        <dbReference type="EMBL" id="NHF60269.1"/>
    </source>
</evidence>
<dbReference type="PROSITE" id="PS50271">
    <property type="entry name" value="ZF_UBP"/>
    <property type="match status" value="1"/>
</dbReference>
<feature type="domain" description="UBP-type" evidence="1">
    <location>
        <begin position="6"/>
        <end position="93"/>
    </location>
</feature>
<comment type="caution">
    <text evidence="2">The sequence shown here is derived from an EMBL/GenBank/DDBJ whole genome shotgun (WGS) entry which is preliminary data.</text>
</comment>
<proteinExistence type="predicted"/>
<reference evidence="2" key="1">
    <citation type="submission" date="2019-07" db="EMBL/GenBank/DDBJ databases">
        <authorList>
            <person name="De-Chao Zhang Q."/>
        </authorList>
    </citation>
    <scope>NUCLEOTIDE SEQUENCE</scope>
    <source>
        <strain evidence="2">TP-CH-4</strain>
    </source>
</reference>
<dbReference type="Pfam" id="PF02148">
    <property type="entry name" value="zf-UBP"/>
    <property type="match status" value="1"/>
</dbReference>
<sequence length="93" mass="10717">MAPKKNRCEHLRTFEPKNRKITKAYECEECVKTGDSWVHLRTCQDCGITLCCDSSPNRHASKHGADYGHAVITSAEPNEGWAWCYEHNTFLRF</sequence>
<dbReference type="SUPFAM" id="SSF57850">
    <property type="entry name" value="RING/U-box"/>
    <property type="match status" value="1"/>
</dbReference>
<dbReference type="AlphaFoldDB" id="A0A967ATU3"/>
<evidence type="ECO:0000313" key="3">
    <source>
        <dbReference type="Proteomes" id="UP000707206"/>
    </source>
</evidence>
<accession>A0A967ATU3</accession>